<sequence length="303" mass="32670">MAEHVLVPWELTGGDGGWPSTLRVTVWDGQGAPPDVSDVSFYVLPYAVPSARGLITAMPRLRVVQALTAGYEQLIPLLRPGVTLCNGRGLHDASTAEHALGLILAAQRDLPRWVDDQREHRWEPHYTRSLADSRVLILGYGSIGAALERRLLACEASVVRVARTARPEARVHGVGELPTLLPDADIVVSILPDNESTERLFDATAMAALPDGALVVNVGRGRTLDTDALAAETGRGRLRAALDVTDPEPLPADHPLWSHPGVLITPHVAGGSATFYPRARRLIGDQLHRFVTGAPLRNVVREG</sequence>
<organism evidence="4 5">
    <name type="scientific">Actinocatenispora comari</name>
    <dbReference type="NCBI Taxonomy" id="2807577"/>
    <lineage>
        <taxon>Bacteria</taxon>
        <taxon>Bacillati</taxon>
        <taxon>Actinomycetota</taxon>
        <taxon>Actinomycetes</taxon>
        <taxon>Micromonosporales</taxon>
        <taxon>Micromonosporaceae</taxon>
        <taxon>Actinocatenispora</taxon>
    </lineage>
</organism>
<reference evidence="5" key="1">
    <citation type="journal article" date="2021" name="Int. J. Syst. Evol. Microbiol.">
        <title>Actinocatenispora comari sp. nov., an endophytic actinomycete isolated from aerial parts of Comarum salesowianum.</title>
        <authorList>
            <person name="Oyunbileg N."/>
            <person name="Iizaka Y."/>
            <person name="Hamada M."/>
            <person name="Davaapurev B.O."/>
            <person name="Fukumoto A."/>
            <person name="Tsetseg B."/>
            <person name="Kato F."/>
            <person name="Tamura T."/>
            <person name="Batkhuu J."/>
            <person name="Anzai Y."/>
        </authorList>
    </citation>
    <scope>NUCLEOTIDE SEQUENCE [LARGE SCALE GENOMIC DNA]</scope>
    <source>
        <strain evidence="5">NUM-2625</strain>
    </source>
</reference>
<dbReference type="InterPro" id="IPR036291">
    <property type="entry name" value="NAD(P)-bd_dom_sf"/>
</dbReference>
<dbReference type="AlphaFoldDB" id="A0A8J4EJI9"/>
<proteinExistence type="predicted"/>
<comment type="caution">
    <text evidence="4">The sequence shown here is derived from an EMBL/GenBank/DDBJ whole genome shotgun (WGS) entry which is preliminary data.</text>
</comment>
<dbReference type="CDD" id="cd12166">
    <property type="entry name" value="2-Hacid_dh_7"/>
    <property type="match status" value="1"/>
</dbReference>
<dbReference type="Gene3D" id="3.40.50.720">
    <property type="entry name" value="NAD(P)-binding Rossmann-like Domain"/>
    <property type="match status" value="2"/>
</dbReference>
<name>A0A8J4EJI9_9ACTN</name>
<dbReference type="GO" id="GO:0016491">
    <property type="term" value="F:oxidoreductase activity"/>
    <property type="evidence" value="ECO:0007669"/>
    <property type="project" value="UniProtKB-KW"/>
</dbReference>
<keyword evidence="2" id="KW-0520">NAD</keyword>
<gene>
    <name evidence="4" type="ORF">NUM_24560</name>
</gene>
<protein>
    <submittedName>
        <fullName evidence="4">Dehydrogenase</fullName>
    </submittedName>
</protein>
<accession>A0A8J4EJI9</accession>
<dbReference type="RefSeq" id="WP_207124953.1">
    <property type="nucleotide sequence ID" value="NZ_BOPO01000039.1"/>
</dbReference>
<evidence type="ECO:0000259" key="3">
    <source>
        <dbReference type="Pfam" id="PF02826"/>
    </source>
</evidence>
<dbReference type="SUPFAM" id="SSF52283">
    <property type="entry name" value="Formate/glycerate dehydrogenase catalytic domain-like"/>
    <property type="match status" value="1"/>
</dbReference>
<dbReference type="GO" id="GO:0051287">
    <property type="term" value="F:NAD binding"/>
    <property type="evidence" value="ECO:0007669"/>
    <property type="project" value="InterPro"/>
</dbReference>
<evidence type="ECO:0000313" key="5">
    <source>
        <dbReference type="Proteomes" id="UP000614996"/>
    </source>
</evidence>
<keyword evidence="5" id="KW-1185">Reference proteome</keyword>
<dbReference type="PANTHER" id="PTHR43333">
    <property type="entry name" value="2-HACID_DH_C DOMAIN-CONTAINING PROTEIN"/>
    <property type="match status" value="1"/>
</dbReference>
<dbReference type="Proteomes" id="UP000614996">
    <property type="component" value="Unassembled WGS sequence"/>
</dbReference>
<dbReference type="InterPro" id="IPR006140">
    <property type="entry name" value="D-isomer_DH_NAD-bd"/>
</dbReference>
<evidence type="ECO:0000256" key="1">
    <source>
        <dbReference type="ARBA" id="ARBA00023002"/>
    </source>
</evidence>
<keyword evidence="1" id="KW-0560">Oxidoreductase</keyword>
<dbReference type="SUPFAM" id="SSF51735">
    <property type="entry name" value="NAD(P)-binding Rossmann-fold domains"/>
    <property type="match status" value="1"/>
</dbReference>
<dbReference type="Pfam" id="PF02826">
    <property type="entry name" value="2-Hacid_dh_C"/>
    <property type="match status" value="1"/>
</dbReference>
<dbReference type="EMBL" id="BOPO01000039">
    <property type="protein sequence ID" value="GIL27202.1"/>
    <property type="molecule type" value="Genomic_DNA"/>
</dbReference>
<feature type="domain" description="D-isomer specific 2-hydroxyacid dehydrogenase NAD-binding" evidence="3">
    <location>
        <begin position="100"/>
        <end position="269"/>
    </location>
</feature>
<evidence type="ECO:0000256" key="2">
    <source>
        <dbReference type="ARBA" id="ARBA00023027"/>
    </source>
</evidence>
<evidence type="ECO:0000313" key="4">
    <source>
        <dbReference type="EMBL" id="GIL27202.1"/>
    </source>
</evidence>
<dbReference type="PANTHER" id="PTHR43333:SF1">
    <property type="entry name" value="D-ISOMER SPECIFIC 2-HYDROXYACID DEHYDROGENASE NAD-BINDING DOMAIN-CONTAINING PROTEIN"/>
    <property type="match status" value="1"/>
</dbReference>